<reference evidence="1 2" key="1">
    <citation type="journal article" date="2024" name="Int. J. Syst. Evol. Microbiol.">
        <title>Clostridium omnivorum sp. nov., isolated from anoxic soil under the treatment of reductive soil disinfestation.</title>
        <authorList>
            <person name="Ueki A."/>
            <person name="Tonouchi A."/>
            <person name="Kaku N."/>
            <person name="Honma S."/>
            <person name="Ueki K."/>
        </authorList>
    </citation>
    <scope>NUCLEOTIDE SEQUENCE [LARGE SCALE GENOMIC DNA]</scope>
    <source>
        <strain evidence="1 2">E14</strain>
    </source>
</reference>
<evidence type="ECO:0000313" key="2">
    <source>
        <dbReference type="Proteomes" id="UP001208567"/>
    </source>
</evidence>
<dbReference type="RefSeq" id="WP_264849951.1">
    <property type="nucleotide sequence ID" value="NZ_BRXR01000001.1"/>
</dbReference>
<organism evidence="1 2">
    <name type="scientific">Clostridium omnivorum</name>
    <dbReference type="NCBI Taxonomy" id="1604902"/>
    <lineage>
        <taxon>Bacteria</taxon>
        <taxon>Bacillati</taxon>
        <taxon>Bacillota</taxon>
        <taxon>Clostridia</taxon>
        <taxon>Eubacteriales</taxon>
        <taxon>Clostridiaceae</taxon>
        <taxon>Clostridium</taxon>
    </lineage>
</organism>
<protein>
    <submittedName>
        <fullName evidence="1">Uncharacterized protein</fullName>
    </submittedName>
</protein>
<sequence length="129" mass="14373">MFKLNLKDEDIVMKITATRSVTAKDVVANLVGNLITRAGGDIADVVHLILTKDSIYLEYIGHVSLGYAEETRDLDRIYLEEIKEFAVVPSGNEELIKITTGNKELSFSRDNSKKDDLAVTMAKVIEDIK</sequence>
<dbReference type="Proteomes" id="UP001208567">
    <property type="component" value="Unassembled WGS sequence"/>
</dbReference>
<accession>A0ABQ5N621</accession>
<keyword evidence="2" id="KW-1185">Reference proteome</keyword>
<proteinExistence type="predicted"/>
<name>A0ABQ5N621_9CLOT</name>
<gene>
    <name evidence="1" type="ORF">bsdE14_20810</name>
</gene>
<comment type="caution">
    <text evidence="1">The sequence shown here is derived from an EMBL/GenBank/DDBJ whole genome shotgun (WGS) entry which is preliminary data.</text>
</comment>
<dbReference type="EMBL" id="BRXR01000001">
    <property type="protein sequence ID" value="GLC30671.1"/>
    <property type="molecule type" value="Genomic_DNA"/>
</dbReference>
<evidence type="ECO:0000313" key="1">
    <source>
        <dbReference type="EMBL" id="GLC30671.1"/>
    </source>
</evidence>